<feature type="compositionally biased region" description="Basic residues" evidence="1">
    <location>
        <begin position="658"/>
        <end position="668"/>
    </location>
</feature>
<name>A0A4Z1IKH6_9HELO</name>
<comment type="caution">
    <text evidence="2">The sequence shown here is derived from an EMBL/GenBank/DDBJ whole genome shotgun (WGS) entry which is preliminary data.</text>
</comment>
<organism evidence="2 3">
    <name type="scientific">Botryotinia narcissicola</name>
    <dbReference type="NCBI Taxonomy" id="278944"/>
    <lineage>
        <taxon>Eukaryota</taxon>
        <taxon>Fungi</taxon>
        <taxon>Dikarya</taxon>
        <taxon>Ascomycota</taxon>
        <taxon>Pezizomycotina</taxon>
        <taxon>Leotiomycetes</taxon>
        <taxon>Helotiales</taxon>
        <taxon>Sclerotiniaceae</taxon>
        <taxon>Botryotinia</taxon>
    </lineage>
</organism>
<keyword evidence="3" id="KW-1185">Reference proteome</keyword>
<dbReference type="EMBL" id="PQXJ01000122">
    <property type="protein sequence ID" value="TGO61896.1"/>
    <property type="molecule type" value="Genomic_DNA"/>
</dbReference>
<gene>
    <name evidence="2" type="ORF">BOTNAR_0122g00180</name>
</gene>
<accession>A0A4Z1IKH6</accession>
<evidence type="ECO:0000313" key="3">
    <source>
        <dbReference type="Proteomes" id="UP000297452"/>
    </source>
</evidence>
<feature type="compositionally biased region" description="Polar residues" evidence="1">
    <location>
        <begin position="610"/>
        <end position="619"/>
    </location>
</feature>
<feature type="region of interest" description="Disordered" evidence="1">
    <location>
        <begin position="599"/>
        <end position="668"/>
    </location>
</feature>
<sequence length="668" mass="75479">MSASMNSAAQNYLTGTADFSVGLVEAFCLVVVSTKTSQFSDLSITSTTPISGHRLALRYSLLYTSEKYINYGNRCSEDKLRYDDSLAMNQLKDVSKHVGLFLCLGRLIVTLKGVTKPPELDGIRHGERNRTDVAVLENSIQKFIDGIPKSPTDISSLTKLEFGIICDLMNNWETLEPKIPYFPHKARLAIVKRISSIDDDRLFARLLPSFFSGGTAKPMMDVMRRRRGSECLISIAETYIKECKSFDGQSVAIRWFERFYKESEWSYAQYKRIVSSSLQVRSKDCCVVSFWKAEDNIEILLPAIQRENNATMIVTFLGLLATSKDYWKEQSFDVIFRKALPGIIDDIDLGWTETGCMDYTGLASIIYIAYNMDMLSEVKVILENISTKIQDACKCFYIEHLLPFTRELMKLFQKCSPKTLHSSQVRQFAHKVINSWILKFRPTKPTSLSWIQGFDGCSIQQCSWCKPLQEFLLDPIKQKTTIWMFNTGNDKGHLQHLTDHLRSNEISHSAEYSKDKSVELSLRKLSAQPKAVHRKYNEAFQNVQGKIKALGRESLQLFLGEQFESVLELDPVEPEIPSVAQSSAGNGSSLRLRGQRNTRACSFGSHGGAATSSTEQNDVSGVPATLDKTPSQEKHANNKRASESEISNIRDDPIVTGTRRKRTRKSQN</sequence>
<reference evidence="2 3" key="1">
    <citation type="submission" date="2017-12" db="EMBL/GenBank/DDBJ databases">
        <title>Comparative genomics of Botrytis spp.</title>
        <authorList>
            <person name="Valero-Jimenez C.A."/>
            <person name="Tapia P."/>
            <person name="Veloso J."/>
            <person name="Silva-Moreno E."/>
            <person name="Staats M."/>
            <person name="Valdes J.H."/>
            <person name="Van Kan J.A.L."/>
        </authorList>
    </citation>
    <scope>NUCLEOTIDE SEQUENCE [LARGE SCALE GENOMIC DNA]</scope>
    <source>
        <strain evidence="2 3">MUCL2120</strain>
    </source>
</reference>
<proteinExistence type="predicted"/>
<dbReference type="Proteomes" id="UP000297452">
    <property type="component" value="Unassembled WGS sequence"/>
</dbReference>
<feature type="compositionally biased region" description="Basic and acidic residues" evidence="1">
    <location>
        <begin position="630"/>
        <end position="653"/>
    </location>
</feature>
<dbReference type="AlphaFoldDB" id="A0A4Z1IKH6"/>
<dbReference type="OrthoDB" id="3560498at2759"/>
<evidence type="ECO:0000313" key="2">
    <source>
        <dbReference type="EMBL" id="TGO61896.1"/>
    </source>
</evidence>
<evidence type="ECO:0000256" key="1">
    <source>
        <dbReference type="SAM" id="MobiDB-lite"/>
    </source>
</evidence>
<protein>
    <submittedName>
        <fullName evidence="2">Uncharacterized protein</fullName>
    </submittedName>
</protein>